<feature type="transmembrane region" description="Helical" evidence="8">
    <location>
        <begin position="7"/>
        <end position="25"/>
    </location>
</feature>
<proteinExistence type="inferred from homology"/>
<evidence type="ECO:0000256" key="4">
    <source>
        <dbReference type="ARBA" id="ARBA00022475"/>
    </source>
</evidence>
<feature type="transmembrane region" description="Helical" evidence="8">
    <location>
        <begin position="219"/>
        <end position="238"/>
    </location>
</feature>
<dbReference type="PANTHER" id="PTHR36838">
    <property type="entry name" value="AUXIN EFFLUX CARRIER FAMILY PROTEIN"/>
    <property type="match status" value="1"/>
</dbReference>
<keyword evidence="3" id="KW-0813">Transport</keyword>
<dbReference type="Pfam" id="PF03547">
    <property type="entry name" value="Mem_trans"/>
    <property type="match status" value="2"/>
</dbReference>
<feature type="transmembrane region" description="Helical" evidence="8">
    <location>
        <begin position="112"/>
        <end position="139"/>
    </location>
</feature>
<evidence type="ECO:0000256" key="3">
    <source>
        <dbReference type="ARBA" id="ARBA00022448"/>
    </source>
</evidence>
<dbReference type="Proteomes" id="UP000063429">
    <property type="component" value="Chromosome"/>
</dbReference>
<comment type="similarity">
    <text evidence="2">Belongs to the auxin efflux carrier (TC 2.A.69) family.</text>
</comment>
<feature type="transmembrane region" description="Helical" evidence="8">
    <location>
        <begin position="68"/>
        <end position="92"/>
    </location>
</feature>
<name>A0ABN4HRG3_9BURK</name>
<dbReference type="InterPro" id="IPR038770">
    <property type="entry name" value="Na+/solute_symporter_sf"/>
</dbReference>
<keyword evidence="10" id="KW-1185">Reference proteome</keyword>
<keyword evidence="6 8" id="KW-1133">Transmembrane helix</keyword>
<evidence type="ECO:0000256" key="7">
    <source>
        <dbReference type="ARBA" id="ARBA00023136"/>
    </source>
</evidence>
<feature type="transmembrane region" description="Helical" evidence="8">
    <location>
        <begin position="160"/>
        <end position="180"/>
    </location>
</feature>
<evidence type="ECO:0000313" key="9">
    <source>
        <dbReference type="EMBL" id="AKZ61545.1"/>
    </source>
</evidence>
<evidence type="ECO:0000256" key="5">
    <source>
        <dbReference type="ARBA" id="ARBA00022692"/>
    </source>
</evidence>
<dbReference type="EMBL" id="CP011409">
    <property type="protein sequence ID" value="AKZ61545.1"/>
    <property type="molecule type" value="Genomic_DNA"/>
</dbReference>
<sequence>MEILDRITGIILPVFAIIAIGYGYARWRGEVVRSDMASVNRVSMEVLAPLMVFSALSAKDFDLVHNGWLILASVIISLGSGVLAWPVAKILGYDKRTFLPPMMYNNGGNMGVPLMLLAFGPESLSAAVALFTAATFVYFSLGIKMLQHGRDTRPGSFLKLFKSPIMVAMVLGVLFAVLHVPLPQPLFSAMKLLGEASIPIMLFALGVRMMDISFKSWHIGLVGAVTCPLVGLIVAFALDQVLPLTSGQRGQMYLFGALPPAVLCFMVAEQYRQEPDKVAAIVLMGNLAALVFVPLGLWLGLQPSIR</sequence>
<keyword evidence="4" id="KW-1003">Cell membrane</keyword>
<feature type="transmembrane region" description="Helical" evidence="8">
    <location>
        <begin position="186"/>
        <end position="207"/>
    </location>
</feature>
<dbReference type="Gene3D" id="1.20.1530.20">
    <property type="match status" value="1"/>
</dbReference>
<feature type="transmembrane region" description="Helical" evidence="8">
    <location>
        <begin position="280"/>
        <end position="301"/>
    </location>
</feature>
<dbReference type="PANTHER" id="PTHR36838:SF1">
    <property type="entry name" value="SLR1864 PROTEIN"/>
    <property type="match status" value="1"/>
</dbReference>
<keyword evidence="7 8" id="KW-0472">Membrane</keyword>
<evidence type="ECO:0000256" key="8">
    <source>
        <dbReference type="SAM" id="Phobius"/>
    </source>
</evidence>
<feature type="transmembrane region" description="Helical" evidence="8">
    <location>
        <begin position="250"/>
        <end position="268"/>
    </location>
</feature>
<evidence type="ECO:0000313" key="10">
    <source>
        <dbReference type="Proteomes" id="UP000063429"/>
    </source>
</evidence>
<comment type="subcellular location">
    <subcellularLocation>
        <location evidence="1">Cell membrane</location>
        <topology evidence="1">Multi-pass membrane protein</topology>
    </subcellularLocation>
</comment>
<reference evidence="10" key="1">
    <citation type="journal article" date="2015" name="Genome Announc.">
        <title>Complete Genome Sequence of Herbaspirillum hiltneri N3 (DSM 17495), Isolated from Surface-Sterilized Wheat Roots.</title>
        <authorList>
            <person name="Guizelini D."/>
            <person name="Saizaki P.M."/>
            <person name="Coimbra N.A."/>
            <person name="Weiss V.A."/>
            <person name="Faoro H."/>
            <person name="Sfeir M.Z."/>
            <person name="Baura V.A."/>
            <person name="Monteiro R.A."/>
            <person name="Chubatsu L.S."/>
            <person name="Souza E.M."/>
            <person name="Cruz L.M."/>
            <person name="Pedrosa F.O."/>
            <person name="Raittz R.T."/>
            <person name="Marchaukoski J.N."/>
            <person name="Steffens M.B."/>
        </authorList>
    </citation>
    <scope>NUCLEOTIDE SEQUENCE [LARGE SCALE GENOMIC DNA]</scope>
    <source>
        <strain evidence="10">N3</strain>
    </source>
</reference>
<evidence type="ECO:0000256" key="2">
    <source>
        <dbReference type="ARBA" id="ARBA00010145"/>
    </source>
</evidence>
<evidence type="ECO:0000256" key="1">
    <source>
        <dbReference type="ARBA" id="ARBA00004651"/>
    </source>
</evidence>
<protein>
    <submittedName>
        <fullName evidence="9">Transporter</fullName>
    </submittedName>
</protein>
<gene>
    <name evidence="9" type="ORF">F506_01625</name>
</gene>
<dbReference type="RefSeq" id="WP_053195050.1">
    <property type="nucleotide sequence ID" value="NZ_CP011409.1"/>
</dbReference>
<accession>A0ABN4HRG3</accession>
<keyword evidence="5 8" id="KW-0812">Transmembrane</keyword>
<dbReference type="InterPro" id="IPR004776">
    <property type="entry name" value="Mem_transp_PIN-like"/>
</dbReference>
<organism evidence="9 10">
    <name type="scientific">Herbaspirillum hiltneri N3</name>
    <dbReference type="NCBI Taxonomy" id="1262470"/>
    <lineage>
        <taxon>Bacteria</taxon>
        <taxon>Pseudomonadati</taxon>
        <taxon>Pseudomonadota</taxon>
        <taxon>Betaproteobacteria</taxon>
        <taxon>Burkholderiales</taxon>
        <taxon>Oxalobacteraceae</taxon>
        <taxon>Herbaspirillum</taxon>
    </lineage>
</organism>
<evidence type="ECO:0000256" key="6">
    <source>
        <dbReference type="ARBA" id="ARBA00022989"/>
    </source>
</evidence>